<name>A0A4R4MTJ3_9ACTN</name>
<evidence type="ECO:0000256" key="1">
    <source>
        <dbReference type="ARBA" id="ARBA00022448"/>
    </source>
</evidence>
<protein>
    <submittedName>
        <fullName evidence="6">Sugar ABC transporter ATP-binding protein</fullName>
    </submittedName>
</protein>
<dbReference type="PROSITE" id="PS50893">
    <property type="entry name" value="ABC_TRANSPORTER_2"/>
    <property type="match status" value="2"/>
</dbReference>
<keyword evidence="7" id="KW-1185">Reference proteome</keyword>
<keyword evidence="3" id="KW-0547">Nucleotide-binding</keyword>
<keyword evidence="1" id="KW-0813">Transport</keyword>
<dbReference type="GO" id="GO:0005524">
    <property type="term" value="F:ATP binding"/>
    <property type="evidence" value="ECO:0007669"/>
    <property type="project" value="UniProtKB-KW"/>
</dbReference>
<dbReference type="GO" id="GO:0016887">
    <property type="term" value="F:ATP hydrolysis activity"/>
    <property type="evidence" value="ECO:0007669"/>
    <property type="project" value="InterPro"/>
</dbReference>
<comment type="caution">
    <text evidence="6">The sequence shown here is derived from an EMBL/GenBank/DDBJ whole genome shotgun (WGS) entry which is preliminary data.</text>
</comment>
<dbReference type="Pfam" id="PF00005">
    <property type="entry name" value="ABC_tran"/>
    <property type="match status" value="2"/>
</dbReference>
<gene>
    <name evidence="6" type="ORF">E1267_37505</name>
</gene>
<evidence type="ECO:0000256" key="4">
    <source>
        <dbReference type="ARBA" id="ARBA00022840"/>
    </source>
</evidence>
<dbReference type="PANTHER" id="PTHR43790">
    <property type="entry name" value="CARBOHYDRATE TRANSPORT ATP-BINDING PROTEIN MG119-RELATED"/>
    <property type="match status" value="1"/>
</dbReference>
<dbReference type="InterPro" id="IPR003439">
    <property type="entry name" value="ABC_transporter-like_ATP-bd"/>
</dbReference>
<dbReference type="SUPFAM" id="SSF52540">
    <property type="entry name" value="P-loop containing nucleoside triphosphate hydrolases"/>
    <property type="match status" value="2"/>
</dbReference>
<dbReference type="OrthoDB" id="39350at2"/>
<dbReference type="InterPro" id="IPR050107">
    <property type="entry name" value="ABC_carbohydrate_import_ATPase"/>
</dbReference>
<evidence type="ECO:0000256" key="2">
    <source>
        <dbReference type="ARBA" id="ARBA00022737"/>
    </source>
</evidence>
<keyword evidence="2" id="KW-0677">Repeat</keyword>
<dbReference type="CDD" id="cd03215">
    <property type="entry name" value="ABC_Carb_Monos_II"/>
    <property type="match status" value="1"/>
</dbReference>
<reference evidence="6 7" key="1">
    <citation type="submission" date="2019-02" db="EMBL/GenBank/DDBJ databases">
        <title>Draft genome sequences of novel Actinobacteria.</title>
        <authorList>
            <person name="Sahin N."/>
            <person name="Ay H."/>
            <person name="Saygin H."/>
        </authorList>
    </citation>
    <scope>NUCLEOTIDE SEQUENCE [LARGE SCALE GENOMIC DNA]</scope>
    <source>
        <strain evidence="6 7">KC201</strain>
    </source>
</reference>
<dbReference type="Proteomes" id="UP000295157">
    <property type="component" value="Unassembled WGS sequence"/>
</dbReference>
<accession>A0A4R4MTJ3</accession>
<evidence type="ECO:0000313" key="7">
    <source>
        <dbReference type="Proteomes" id="UP000295157"/>
    </source>
</evidence>
<evidence type="ECO:0000259" key="5">
    <source>
        <dbReference type="PROSITE" id="PS50893"/>
    </source>
</evidence>
<dbReference type="InterPro" id="IPR027417">
    <property type="entry name" value="P-loop_NTPase"/>
</dbReference>
<dbReference type="InterPro" id="IPR003593">
    <property type="entry name" value="AAA+_ATPase"/>
</dbReference>
<keyword evidence="4 6" id="KW-0067">ATP-binding</keyword>
<organism evidence="6 7">
    <name type="scientific">Nonomuraea longispora</name>
    <dbReference type="NCBI Taxonomy" id="1848320"/>
    <lineage>
        <taxon>Bacteria</taxon>
        <taxon>Bacillati</taxon>
        <taxon>Actinomycetota</taxon>
        <taxon>Actinomycetes</taxon>
        <taxon>Streptosporangiales</taxon>
        <taxon>Streptosporangiaceae</taxon>
        <taxon>Nonomuraea</taxon>
    </lineage>
</organism>
<dbReference type="AlphaFoldDB" id="A0A4R4MTJ3"/>
<dbReference type="EMBL" id="SMJZ01000224">
    <property type="protein sequence ID" value="TDB99454.1"/>
    <property type="molecule type" value="Genomic_DNA"/>
</dbReference>
<dbReference type="PANTHER" id="PTHR43790:SF9">
    <property type="entry name" value="GALACTOFURANOSE TRANSPORTER ATP-BINDING PROTEIN YTFR"/>
    <property type="match status" value="1"/>
</dbReference>
<proteinExistence type="predicted"/>
<dbReference type="Gene3D" id="3.40.50.300">
    <property type="entry name" value="P-loop containing nucleotide triphosphate hydrolases"/>
    <property type="match status" value="2"/>
</dbReference>
<dbReference type="CDD" id="cd03216">
    <property type="entry name" value="ABC_Carb_Monos_I"/>
    <property type="match status" value="1"/>
</dbReference>
<dbReference type="SMART" id="SM00382">
    <property type="entry name" value="AAA"/>
    <property type="match status" value="2"/>
</dbReference>
<feature type="domain" description="ABC transporter" evidence="5">
    <location>
        <begin position="11"/>
        <end position="248"/>
    </location>
</feature>
<evidence type="ECO:0000313" key="6">
    <source>
        <dbReference type="EMBL" id="TDB99454.1"/>
    </source>
</evidence>
<feature type="domain" description="ABC transporter" evidence="5">
    <location>
        <begin position="258"/>
        <end position="503"/>
    </location>
</feature>
<sequence length="504" mass="54184">MTTRSDVRPILSVSGLCKSFGATTALTDVAFTLGAGERLAVLGENGAGKSTLIKIIAGVYPPDRGEMTLDGAPHRPSSPGAALAGGVSVVYQEPSFFPRLSVLENLYVGREPRDRAGQVDWRRMHGRGEELFRRLDVPVELLSRRMDALSLAEQQLALIARAVDVEAKVLILDEPTSILTDAEVRRLFLIVQRLSDAGVGVLYITHRFEELEHVADRFIVLKDGRLAGDLPASAADHDRILEMMSGRPVNAAISRSAARPGPVMLETSGLTVPGAVSDVDLTVRGGEVVGLYGLVGAGRTELALTVFGVLRPTSGTMRVDGRPHTPRGPRDAMAAGIAYLPEDRKTLGIFPGMDTLSNITAVKLPELLGRLGVIRRAEERKLATTWIDRLRIKASTPAFPVTGLSGGHQQKTLFARQLATEPKILILDEPTRGIDVATKTDIQQRLVEVAREGTAVLAVSSDLPELLAVSDRVYVMREGRVAAELSGDDLTEDAVLRATMGVNP</sequence>
<evidence type="ECO:0000256" key="3">
    <source>
        <dbReference type="ARBA" id="ARBA00022741"/>
    </source>
</evidence>